<accession>A0A2T0W058</accession>
<feature type="transmembrane region" description="Helical" evidence="1">
    <location>
        <begin position="35"/>
        <end position="53"/>
    </location>
</feature>
<dbReference type="Proteomes" id="UP000238007">
    <property type="component" value="Unassembled WGS sequence"/>
</dbReference>
<keyword evidence="1" id="KW-1133">Transmembrane helix</keyword>
<comment type="caution">
    <text evidence="2">The sequence shown here is derived from an EMBL/GenBank/DDBJ whole genome shotgun (WGS) entry which is preliminary data.</text>
</comment>
<reference evidence="2 3" key="1">
    <citation type="submission" date="2018-03" db="EMBL/GenBank/DDBJ databases">
        <title>Genomic Encyclopedia of Archaeal and Bacterial Type Strains, Phase II (KMG-II): from individual species to whole genera.</title>
        <authorList>
            <person name="Goeker M."/>
        </authorList>
    </citation>
    <scope>NUCLEOTIDE SEQUENCE [LARGE SCALE GENOMIC DNA]</scope>
    <source>
        <strain evidence="2 3">DSM 101533</strain>
    </source>
</reference>
<feature type="transmembrane region" description="Helical" evidence="1">
    <location>
        <begin position="88"/>
        <end position="112"/>
    </location>
</feature>
<keyword evidence="1" id="KW-0812">Transmembrane</keyword>
<dbReference type="Gene3D" id="3.30.530.20">
    <property type="match status" value="1"/>
</dbReference>
<organism evidence="2 3">
    <name type="scientific">Yoonia maritima</name>
    <dbReference type="NCBI Taxonomy" id="1435347"/>
    <lineage>
        <taxon>Bacteria</taxon>
        <taxon>Pseudomonadati</taxon>
        <taxon>Pseudomonadota</taxon>
        <taxon>Alphaproteobacteria</taxon>
        <taxon>Rhodobacterales</taxon>
        <taxon>Paracoccaceae</taxon>
        <taxon>Yoonia</taxon>
    </lineage>
</organism>
<protein>
    <submittedName>
        <fullName evidence="2">Uncharacterized protein</fullName>
    </submittedName>
</protein>
<evidence type="ECO:0000313" key="2">
    <source>
        <dbReference type="EMBL" id="PRY78215.1"/>
    </source>
</evidence>
<feature type="transmembrane region" description="Helical" evidence="1">
    <location>
        <begin position="65"/>
        <end position="82"/>
    </location>
</feature>
<dbReference type="EMBL" id="PVTP01000004">
    <property type="protein sequence ID" value="PRY78215.1"/>
    <property type="molecule type" value="Genomic_DNA"/>
</dbReference>
<dbReference type="SUPFAM" id="SSF55961">
    <property type="entry name" value="Bet v1-like"/>
    <property type="match status" value="1"/>
</dbReference>
<dbReference type="RefSeq" id="WP_106356526.1">
    <property type="nucleotide sequence ID" value="NZ_PVTP01000004.1"/>
</dbReference>
<sequence>MIEKFVRVLVPAVALIIGMLVVYAIAIALKVDTVSMAFLFGFPAVSGVVIMHFKPRDTFKSFTNSVGWLVGIVFFSVAGSFITGQEGLLCIAVAIVPILLGALAGGFIYLLLLRWKDDSKGALKAVTIPIVALAILGMPHKEAQIYTITNEIIIDAPAATVFNMIKTIPDISPDEIPTRASHLLGVPKPTAAIWEETTSGAVRHSFWGNDVHFREVITNIEDNRLIAWDFAFPKGWVADGIEDPHVKVGGRYFNVVSGEYVLTEINGQTRLSLTTRTYDNSGLGAYAEFWHHFFFEDFHEVILHLVKTRTEAPI</sequence>
<gene>
    <name evidence="2" type="ORF">CLV80_104180</name>
</gene>
<proteinExistence type="predicted"/>
<evidence type="ECO:0000313" key="3">
    <source>
        <dbReference type="Proteomes" id="UP000238007"/>
    </source>
</evidence>
<feature type="transmembrane region" description="Helical" evidence="1">
    <location>
        <begin position="7"/>
        <end position="29"/>
    </location>
</feature>
<dbReference type="InterPro" id="IPR023393">
    <property type="entry name" value="START-like_dom_sf"/>
</dbReference>
<dbReference type="OrthoDB" id="315686at2"/>
<name>A0A2T0W058_9RHOB</name>
<dbReference type="AlphaFoldDB" id="A0A2T0W058"/>
<keyword evidence="1" id="KW-0472">Membrane</keyword>
<keyword evidence="3" id="KW-1185">Reference proteome</keyword>
<evidence type="ECO:0000256" key="1">
    <source>
        <dbReference type="SAM" id="Phobius"/>
    </source>
</evidence>